<reference evidence="4 5" key="1">
    <citation type="submission" date="2018-12" db="EMBL/GenBank/DDBJ databases">
        <title>Bacillus yapensis draft genome sequence.</title>
        <authorList>
            <person name="Yu L."/>
            <person name="Xu X."/>
            <person name="Tang X."/>
        </authorList>
    </citation>
    <scope>NUCLEOTIDE SEQUENCE [LARGE SCALE GENOMIC DNA]</scope>
    <source>
        <strain evidence="4 5">XXST-01</strain>
    </source>
</reference>
<dbReference type="AlphaFoldDB" id="A0A431VVA9"/>
<feature type="binding site" evidence="3">
    <location>
        <position position="131"/>
    </location>
    <ligand>
        <name>a divalent metal cation</name>
        <dbReference type="ChEBI" id="CHEBI:60240"/>
    </ligand>
</feature>
<comment type="caution">
    <text evidence="4">The sequence shown here is derived from an EMBL/GenBank/DDBJ whole genome shotgun (WGS) entry which is preliminary data.</text>
</comment>
<dbReference type="RefSeq" id="WP_126410474.1">
    <property type="nucleotide sequence ID" value="NZ_RXNT01000020.1"/>
</dbReference>
<dbReference type="InterPro" id="IPR034660">
    <property type="entry name" value="DinB/YfiT-like"/>
</dbReference>
<evidence type="ECO:0000256" key="1">
    <source>
        <dbReference type="ARBA" id="ARBA00008635"/>
    </source>
</evidence>
<proteinExistence type="inferred from homology"/>
<keyword evidence="2 3" id="KW-0479">Metal-binding</keyword>
<dbReference type="Gene3D" id="1.20.120.450">
    <property type="entry name" value="dinb family like domain"/>
    <property type="match status" value="1"/>
</dbReference>
<organism evidence="4 5">
    <name type="scientific">Bacillus yapensis</name>
    <dbReference type="NCBI Taxonomy" id="2492960"/>
    <lineage>
        <taxon>Bacteria</taxon>
        <taxon>Bacillati</taxon>
        <taxon>Bacillota</taxon>
        <taxon>Bacilli</taxon>
        <taxon>Bacillales</taxon>
        <taxon>Bacillaceae</taxon>
        <taxon>Bacillus</taxon>
    </lineage>
</organism>
<comment type="similarity">
    <text evidence="1">Belongs to the DinB family.</text>
</comment>
<feature type="binding site" evidence="3">
    <location>
        <position position="127"/>
    </location>
    <ligand>
        <name>a divalent metal cation</name>
        <dbReference type="ChEBI" id="CHEBI:60240"/>
    </ligand>
</feature>
<evidence type="ECO:0000313" key="5">
    <source>
        <dbReference type="Proteomes" id="UP000271374"/>
    </source>
</evidence>
<keyword evidence="5" id="KW-1185">Reference proteome</keyword>
<dbReference type="SUPFAM" id="SSF109854">
    <property type="entry name" value="DinB/YfiT-like putative metalloenzymes"/>
    <property type="match status" value="1"/>
</dbReference>
<evidence type="ECO:0000256" key="3">
    <source>
        <dbReference type="PIRSR" id="PIRSR607837-1"/>
    </source>
</evidence>
<sequence>MSKSEKLLSHFLSHREVTNELVRKIQESQYDFRPTETSMRTKTLVKHMLHSFYAFATIAKTGDPTYLAKKPVDQETNLTDLVEKYTALTVETIQSITDDELRREIDLTKQMGIKLNSKQLLQMAIDHEINHKGNLFVYLRLMGHTDLPLFVKR</sequence>
<dbReference type="Proteomes" id="UP000271374">
    <property type="component" value="Unassembled WGS sequence"/>
</dbReference>
<accession>A0A431VVA9</accession>
<dbReference type="InterPro" id="IPR007837">
    <property type="entry name" value="DinB"/>
</dbReference>
<gene>
    <name evidence="4" type="ORF">EKG37_19615</name>
</gene>
<dbReference type="Pfam" id="PF05163">
    <property type="entry name" value="DinB"/>
    <property type="match status" value="1"/>
</dbReference>
<dbReference type="GO" id="GO:0046872">
    <property type="term" value="F:metal ion binding"/>
    <property type="evidence" value="ECO:0007669"/>
    <property type="project" value="UniProtKB-KW"/>
</dbReference>
<dbReference type="OrthoDB" id="119432at2"/>
<evidence type="ECO:0000256" key="2">
    <source>
        <dbReference type="ARBA" id="ARBA00022723"/>
    </source>
</evidence>
<protein>
    <submittedName>
        <fullName evidence="4">DUF664 domain-containing protein</fullName>
    </submittedName>
</protein>
<dbReference type="EMBL" id="RXNT01000020">
    <property type="protein sequence ID" value="RTR27100.1"/>
    <property type="molecule type" value="Genomic_DNA"/>
</dbReference>
<name>A0A431VVA9_9BACI</name>
<evidence type="ECO:0000313" key="4">
    <source>
        <dbReference type="EMBL" id="RTR27100.1"/>
    </source>
</evidence>
<feature type="binding site" evidence="3">
    <location>
        <position position="47"/>
    </location>
    <ligand>
        <name>a divalent metal cation</name>
        <dbReference type="ChEBI" id="CHEBI:60240"/>
    </ligand>
</feature>